<accession>A0ABT0R5G1</accession>
<comment type="caution">
    <text evidence="2">The sequence shown here is derived from an EMBL/GenBank/DDBJ whole genome shotgun (WGS) entry which is preliminary data.</text>
</comment>
<evidence type="ECO:0000313" key="2">
    <source>
        <dbReference type="EMBL" id="MCL6424489.1"/>
    </source>
</evidence>
<feature type="compositionally biased region" description="Basic and acidic residues" evidence="1">
    <location>
        <begin position="231"/>
        <end position="242"/>
    </location>
</feature>
<reference evidence="2" key="1">
    <citation type="submission" date="2022-02" db="EMBL/GenBank/DDBJ databases">
        <authorList>
            <person name="Lee M."/>
            <person name="Kim S.-J."/>
            <person name="Jung M.-Y."/>
        </authorList>
    </citation>
    <scope>NUCLEOTIDE SEQUENCE</scope>
    <source>
        <strain evidence="2">JHP9</strain>
    </source>
</reference>
<evidence type="ECO:0000313" key="3">
    <source>
        <dbReference type="Proteomes" id="UP001203761"/>
    </source>
</evidence>
<gene>
    <name evidence="2" type="primary">casA</name>
    <name evidence="2" type="ORF">Bequi_14065</name>
</gene>
<protein>
    <submittedName>
        <fullName evidence="2">Type I-E CRISPR-associated protein Cse1/CasA</fullName>
    </submittedName>
</protein>
<feature type="compositionally biased region" description="Polar residues" evidence="1">
    <location>
        <begin position="247"/>
        <end position="257"/>
    </location>
</feature>
<feature type="region of interest" description="Disordered" evidence="1">
    <location>
        <begin position="230"/>
        <end position="257"/>
    </location>
</feature>
<dbReference type="InterPro" id="IPR013381">
    <property type="entry name" value="CRISPR-assoc_prot_Cse1"/>
</dbReference>
<dbReference type="RefSeq" id="WP_249738563.1">
    <property type="nucleotide sequence ID" value="NZ_JAKNCJ010000015.1"/>
</dbReference>
<dbReference type="EMBL" id="JAKNCJ010000015">
    <property type="protein sequence ID" value="MCL6424489.1"/>
    <property type="molecule type" value="Genomic_DNA"/>
</dbReference>
<dbReference type="Pfam" id="PF09481">
    <property type="entry name" value="CRISPR_Cse1"/>
    <property type="match status" value="1"/>
</dbReference>
<sequence>MTETPSFSLITERWIRCQAADGTDTQLSLREIFDGSVSVAAIRGDSPTQDYAVLRILLAIFWRAHRSETEVRPGETFDFDTWREFAWEDAVEGGADDAALDYLDRYAARFDLLHPEAPFMQVADLATPSGSRSEIQRIVPEAESSYFSMRAGNALDSLALDEAARWLIHTQAYDYSGIKSGAIGDPRVKGGKGYPIGPGWSGLTGGTTILGSTLRETFVLNTAPAALTAGGEDRPVWEREPDGAAQRLSSRPTGPSDFATWQSRRVRLFVDHGRVTSVLVSNGDQIPEAGANVFGDPMTPYRFSTNKSKKNLDVYYPRPYSTERMMWRSLEPLIALGGETELQRGAKPGKRPQTLDALAAAQTAGTSIPAVLSVRLTSASYGAQASSASTTVDSRLEIPRALLHEDSLRARTLVLAAARAAMDAAVNLGSFAGQLQLAAGGEYVFQPAVTDALLAELEPSFREWLGRFVLADAEAECTRWQQYVHRAVRERAQLLLRGAGTKALIGREILQNDRPVLISAGSAYGKLLRDLRKSLPLLRDTPSRRDDAPASGAQPADTSEESRHDQ</sequence>
<keyword evidence="3" id="KW-1185">Reference proteome</keyword>
<dbReference type="NCBIfam" id="TIGR02547">
    <property type="entry name" value="casA_cse1"/>
    <property type="match status" value="1"/>
</dbReference>
<dbReference type="Proteomes" id="UP001203761">
    <property type="component" value="Unassembled WGS sequence"/>
</dbReference>
<evidence type="ECO:0000256" key="1">
    <source>
        <dbReference type="SAM" id="MobiDB-lite"/>
    </source>
</evidence>
<organism evidence="2 3">
    <name type="scientific">Brachybacterium equifaecis</name>
    <dbReference type="NCBI Taxonomy" id="2910770"/>
    <lineage>
        <taxon>Bacteria</taxon>
        <taxon>Bacillati</taxon>
        <taxon>Actinomycetota</taxon>
        <taxon>Actinomycetes</taxon>
        <taxon>Micrococcales</taxon>
        <taxon>Dermabacteraceae</taxon>
        <taxon>Brachybacterium</taxon>
    </lineage>
</organism>
<proteinExistence type="predicted"/>
<dbReference type="Gene3D" id="1.10.132.100">
    <property type="match status" value="1"/>
</dbReference>
<name>A0ABT0R5G1_9MICO</name>
<feature type="region of interest" description="Disordered" evidence="1">
    <location>
        <begin position="538"/>
        <end position="566"/>
    </location>
</feature>